<evidence type="ECO:0000256" key="3">
    <source>
        <dbReference type="ARBA" id="ARBA00022679"/>
    </source>
</evidence>
<evidence type="ECO:0000313" key="10">
    <source>
        <dbReference type="EMBL" id="RYC04777.1"/>
    </source>
</evidence>
<dbReference type="GO" id="GO:0006261">
    <property type="term" value="P:DNA-templated DNA replication"/>
    <property type="evidence" value="ECO:0007669"/>
    <property type="project" value="TreeGrafter"/>
</dbReference>
<dbReference type="PANTHER" id="PTHR34388:SF1">
    <property type="entry name" value="DNA POLYMERASE III SUBUNIT DELTA"/>
    <property type="match status" value="1"/>
</dbReference>
<dbReference type="Gene3D" id="1.10.8.60">
    <property type="match status" value="1"/>
</dbReference>
<keyword evidence="4" id="KW-0548">Nucleotidyltransferase</keyword>
<dbReference type="EMBL" id="SDVB01000311">
    <property type="protein sequence ID" value="RYC04777.1"/>
    <property type="molecule type" value="Genomic_DNA"/>
</dbReference>
<dbReference type="Gene3D" id="3.40.50.300">
    <property type="entry name" value="P-loop containing nucleotide triphosphate hydrolases"/>
    <property type="match status" value="1"/>
</dbReference>
<dbReference type="AlphaFoldDB" id="A0A4V1RN65"/>
<dbReference type="Proteomes" id="UP000291088">
    <property type="component" value="Unassembled WGS sequence"/>
</dbReference>
<keyword evidence="6" id="KW-0239">DNA-directed DNA polymerase</keyword>
<dbReference type="OrthoDB" id="9804983at2"/>
<proteinExistence type="inferred from homology"/>
<dbReference type="Pfam" id="PF06144">
    <property type="entry name" value="DNA_pol3_delta"/>
    <property type="match status" value="1"/>
</dbReference>
<dbReference type="Gene3D" id="1.20.272.10">
    <property type="match status" value="1"/>
</dbReference>
<dbReference type="EC" id="2.7.7.7" evidence="1"/>
<evidence type="ECO:0000256" key="2">
    <source>
        <dbReference type="ARBA" id="ARBA00017703"/>
    </source>
</evidence>
<dbReference type="PANTHER" id="PTHR34388">
    <property type="entry name" value="DNA POLYMERASE III SUBUNIT DELTA"/>
    <property type="match status" value="1"/>
</dbReference>
<dbReference type="GO" id="GO:0003887">
    <property type="term" value="F:DNA-directed DNA polymerase activity"/>
    <property type="evidence" value="ECO:0007669"/>
    <property type="project" value="UniProtKB-KW"/>
</dbReference>
<keyword evidence="5" id="KW-0235">DNA replication</keyword>
<evidence type="ECO:0000256" key="8">
    <source>
        <dbReference type="ARBA" id="ARBA00049244"/>
    </source>
</evidence>
<gene>
    <name evidence="10" type="ORF">EUU22_21825</name>
</gene>
<evidence type="ECO:0000256" key="6">
    <source>
        <dbReference type="ARBA" id="ARBA00022932"/>
    </source>
</evidence>
<comment type="similarity">
    <text evidence="7">Belongs to the DNA polymerase HolA subunit family.</text>
</comment>
<dbReference type="GO" id="GO:0003677">
    <property type="term" value="F:DNA binding"/>
    <property type="evidence" value="ECO:0007669"/>
    <property type="project" value="InterPro"/>
</dbReference>
<keyword evidence="11" id="KW-1185">Reference proteome</keyword>
<dbReference type="InterPro" id="IPR027417">
    <property type="entry name" value="P-loop_NTPase"/>
</dbReference>
<reference evidence="10 11" key="1">
    <citation type="submission" date="2019-01" db="EMBL/GenBank/DDBJ databases">
        <authorList>
            <person name="Deng T."/>
        </authorList>
    </citation>
    <scope>NUCLEOTIDE SEQUENCE [LARGE SCALE GENOMIC DNA]</scope>
    <source>
        <strain evidence="10 11">F8825</strain>
    </source>
</reference>
<evidence type="ECO:0000256" key="7">
    <source>
        <dbReference type="ARBA" id="ARBA00034754"/>
    </source>
</evidence>
<dbReference type="InterPro" id="IPR010372">
    <property type="entry name" value="DNA_pol3_delta_N"/>
</dbReference>
<dbReference type="NCBIfam" id="TIGR01128">
    <property type="entry name" value="holA"/>
    <property type="match status" value="1"/>
</dbReference>
<dbReference type="InterPro" id="IPR008921">
    <property type="entry name" value="DNA_pol3_clamp-load_cplx_C"/>
</dbReference>
<evidence type="ECO:0000256" key="1">
    <source>
        <dbReference type="ARBA" id="ARBA00012417"/>
    </source>
</evidence>
<comment type="catalytic activity">
    <reaction evidence="8">
        <text>DNA(n) + a 2'-deoxyribonucleoside 5'-triphosphate = DNA(n+1) + diphosphate</text>
        <dbReference type="Rhea" id="RHEA:22508"/>
        <dbReference type="Rhea" id="RHEA-COMP:17339"/>
        <dbReference type="Rhea" id="RHEA-COMP:17340"/>
        <dbReference type="ChEBI" id="CHEBI:33019"/>
        <dbReference type="ChEBI" id="CHEBI:61560"/>
        <dbReference type="ChEBI" id="CHEBI:173112"/>
        <dbReference type="EC" id="2.7.7.7"/>
    </reaction>
</comment>
<dbReference type="InterPro" id="IPR005790">
    <property type="entry name" value="DNA_polIII_delta"/>
</dbReference>
<evidence type="ECO:0000256" key="4">
    <source>
        <dbReference type="ARBA" id="ARBA00022695"/>
    </source>
</evidence>
<protein>
    <recommendedName>
        <fullName evidence="2">DNA polymerase III subunit delta</fullName>
        <ecNumber evidence="1">2.7.7.7</ecNumber>
    </recommendedName>
</protein>
<evidence type="ECO:0000259" key="9">
    <source>
        <dbReference type="Pfam" id="PF06144"/>
    </source>
</evidence>
<dbReference type="SUPFAM" id="SSF52540">
    <property type="entry name" value="P-loop containing nucleoside triphosphate hydrolases"/>
    <property type="match status" value="1"/>
</dbReference>
<dbReference type="GO" id="GO:0009360">
    <property type="term" value="C:DNA polymerase III complex"/>
    <property type="evidence" value="ECO:0007669"/>
    <property type="project" value="InterPro"/>
</dbReference>
<dbReference type="RefSeq" id="WP_129334070.1">
    <property type="nucleotide sequence ID" value="NZ_SDVB01000311.1"/>
</dbReference>
<comment type="caution">
    <text evidence="10">The sequence shown here is derived from an EMBL/GenBank/DDBJ whole genome shotgun (WGS) entry which is preliminary data.</text>
</comment>
<dbReference type="SUPFAM" id="SSF48019">
    <property type="entry name" value="post-AAA+ oligomerization domain-like"/>
    <property type="match status" value="1"/>
</dbReference>
<sequence>MSEIKSGEFDSFLQKSARHYRLFVIYGPDRGLVSERAGQLAKVTGVDLEDPFSVIRLDVGDLQGDPGRLIDEANAFGLFGGGKLIWIKDAASEKALVEGLQYLSENPPETSHVIVEAGDLKKGALLRKTAEAARTMAAIACYQDDVRQLNALIDSELAAAGLRITPAARELLVELLGGDRIASRNEIRKLALYCLGRDVIDEEHVREIIGDASGISTDEVIDAVLTGDSDAFLHAVQKITTSKTPIFLVLQSCLRQFQQLDLMRSEMEERRLQPAQVMQNLGRGIHFRRKPSVERALKNWNSVDLSREATKLQAAILQSRQKPLLEDNLALQTLLSTTLQASRRNRQTR</sequence>
<evidence type="ECO:0000256" key="5">
    <source>
        <dbReference type="ARBA" id="ARBA00022705"/>
    </source>
</evidence>
<evidence type="ECO:0000313" key="11">
    <source>
        <dbReference type="Proteomes" id="UP000291088"/>
    </source>
</evidence>
<accession>A0A4V1RN65</accession>
<feature type="domain" description="DNA polymerase III delta N-terminal" evidence="9">
    <location>
        <begin position="23"/>
        <end position="130"/>
    </location>
</feature>
<name>A0A4V1RN65_9HYPH</name>
<organism evidence="10 11">
    <name type="scientific">Ciceribacter ferrooxidans</name>
    <dbReference type="NCBI Taxonomy" id="2509717"/>
    <lineage>
        <taxon>Bacteria</taxon>
        <taxon>Pseudomonadati</taxon>
        <taxon>Pseudomonadota</taxon>
        <taxon>Alphaproteobacteria</taxon>
        <taxon>Hyphomicrobiales</taxon>
        <taxon>Rhizobiaceae</taxon>
        <taxon>Ciceribacter</taxon>
    </lineage>
</organism>
<keyword evidence="3" id="KW-0808">Transferase</keyword>